<evidence type="ECO:0000313" key="2">
    <source>
        <dbReference type="Proteomes" id="UP001281761"/>
    </source>
</evidence>
<dbReference type="Pfam" id="PF09696">
    <property type="entry name" value="Ctf8"/>
    <property type="match status" value="1"/>
</dbReference>
<name>A0ABQ9YFY0_9EUKA</name>
<dbReference type="PANTHER" id="PTHR47475:SF2">
    <property type="entry name" value="CHROMOSOME TRANSMISSION FIDELITY PROTEIN 8"/>
    <property type="match status" value="1"/>
</dbReference>
<accession>A0ABQ9YFY0</accession>
<evidence type="ECO:0000313" key="1">
    <source>
        <dbReference type="EMBL" id="KAK2962656.1"/>
    </source>
</evidence>
<organism evidence="1 2">
    <name type="scientific">Blattamonas nauphoetae</name>
    <dbReference type="NCBI Taxonomy" id="2049346"/>
    <lineage>
        <taxon>Eukaryota</taxon>
        <taxon>Metamonada</taxon>
        <taxon>Preaxostyla</taxon>
        <taxon>Oxymonadida</taxon>
        <taxon>Blattamonas</taxon>
    </lineage>
</organism>
<gene>
    <name evidence="1" type="ORF">BLNAU_2489</name>
</gene>
<dbReference type="Proteomes" id="UP001281761">
    <property type="component" value="Unassembled WGS sequence"/>
</dbReference>
<dbReference type="InterPro" id="IPR018607">
    <property type="entry name" value="Ctf8"/>
</dbReference>
<proteinExistence type="predicted"/>
<sequence>MSFNVRVQSTGEWIALDLQGKIEVLTDELENLIIGQLEKTNSEISLTISNTKLIGKIVKLNKPLGILERVPQDEHIEPDEITGLQTKYRIVGVIRRKILFSQRPVILT</sequence>
<comment type="caution">
    <text evidence="1">The sequence shown here is derived from an EMBL/GenBank/DDBJ whole genome shotgun (WGS) entry which is preliminary data.</text>
</comment>
<reference evidence="1 2" key="1">
    <citation type="journal article" date="2022" name="bioRxiv">
        <title>Genomics of Preaxostyla Flagellates Illuminates Evolutionary Transitions and the Path Towards Mitochondrial Loss.</title>
        <authorList>
            <person name="Novak L.V.F."/>
            <person name="Treitli S.C."/>
            <person name="Pyrih J."/>
            <person name="Halakuc P."/>
            <person name="Pipaliya S.V."/>
            <person name="Vacek V."/>
            <person name="Brzon O."/>
            <person name="Soukal P."/>
            <person name="Eme L."/>
            <person name="Dacks J.B."/>
            <person name="Karnkowska A."/>
            <person name="Elias M."/>
            <person name="Hampl V."/>
        </authorList>
    </citation>
    <scope>NUCLEOTIDE SEQUENCE [LARGE SCALE GENOMIC DNA]</scope>
    <source>
        <strain evidence="1">NAU3</strain>
        <tissue evidence="1">Gut</tissue>
    </source>
</reference>
<keyword evidence="2" id="KW-1185">Reference proteome</keyword>
<protein>
    <submittedName>
        <fullName evidence="1">Chromosome transmission fidelity protein 8</fullName>
    </submittedName>
</protein>
<dbReference type="PANTHER" id="PTHR47475">
    <property type="entry name" value="CHROMOSOME TRANSMISSION FIDELITY PROTEIN 8"/>
    <property type="match status" value="1"/>
</dbReference>
<dbReference type="EMBL" id="JARBJD010000010">
    <property type="protein sequence ID" value="KAK2962656.1"/>
    <property type="molecule type" value="Genomic_DNA"/>
</dbReference>